<evidence type="ECO:0000256" key="3">
    <source>
        <dbReference type="ARBA" id="ARBA00021310"/>
    </source>
</evidence>
<evidence type="ECO:0000256" key="8">
    <source>
        <dbReference type="HAMAP-Rule" id="MF_00201"/>
    </source>
</evidence>
<feature type="domain" description="DNA replication/recombination mediator RecO N-terminal" evidence="9">
    <location>
        <begin position="1"/>
        <end position="79"/>
    </location>
</feature>
<keyword evidence="5 8" id="KW-0233">DNA recombination</keyword>
<evidence type="ECO:0000256" key="6">
    <source>
        <dbReference type="ARBA" id="ARBA00023204"/>
    </source>
</evidence>
<evidence type="ECO:0000313" key="11">
    <source>
        <dbReference type="Proteomes" id="UP000239485"/>
    </source>
</evidence>
<name>A0A2S6IIV0_9ACTN</name>
<dbReference type="AlphaFoldDB" id="A0A2S6IIV0"/>
<dbReference type="Pfam" id="PF02565">
    <property type="entry name" value="RecO_C"/>
    <property type="match status" value="1"/>
</dbReference>
<comment type="caution">
    <text evidence="10">The sequence shown here is derived from an EMBL/GenBank/DDBJ whole genome shotgun (WGS) entry which is preliminary data.</text>
</comment>
<dbReference type="InterPro" id="IPR042242">
    <property type="entry name" value="RecO_C"/>
</dbReference>
<keyword evidence="6 8" id="KW-0234">DNA repair</keyword>
<dbReference type="OrthoDB" id="9812244at2"/>
<dbReference type="GO" id="GO:0043590">
    <property type="term" value="C:bacterial nucleoid"/>
    <property type="evidence" value="ECO:0007669"/>
    <property type="project" value="TreeGrafter"/>
</dbReference>
<proteinExistence type="inferred from homology"/>
<organism evidence="10 11">
    <name type="scientific">Kineococcus xinjiangensis</name>
    <dbReference type="NCBI Taxonomy" id="512762"/>
    <lineage>
        <taxon>Bacteria</taxon>
        <taxon>Bacillati</taxon>
        <taxon>Actinomycetota</taxon>
        <taxon>Actinomycetes</taxon>
        <taxon>Kineosporiales</taxon>
        <taxon>Kineosporiaceae</taxon>
        <taxon>Kineococcus</taxon>
    </lineage>
</organism>
<accession>A0A2S6IIV0</accession>
<comment type="similarity">
    <text evidence="2 8">Belongs to the RecO family.</text>
</comment>
<dbReference type="InterPro" id="IPR037278">
    <property type="entry name" value="ARFGAP/RecO"/>
</dbReference>
<protein>
    <recommendedName>
        <fullName evidence="3 8">DNA repair protein RecO</fullName>
    </recommendedName>
    <alternativeName>
        <fullName evidence="7 8">Recombination protein O</fullName>
    </alternativeName>
</protein>
<evidence type="ECO:0000256" key="5">
    <source>
        <dbReference type="ARBA" id="ARBA00023172"/>
    </source>
</evidence>
<dbReference type="GO" id="GO:0006310">
    <property type="term" value="P:DNA recombination"/>
    <property type="evidence" value="ECO:0007669"/>
    <property type="project" value="UniProtKB-UniRule"/>
</dbReference>
<reference evidence="10 11" key="1">
    <citation type="submission" date="2018-02" db="EMBL/GenBank/DDBJ databases">
        <title>Genomic Encyclopedia of Archaeal and Bacterial Type Strains, Phase II (KMG-II): from individual species to whole genera.</title>
        <authorList>
            <person name="Goeker M."/>
        </authorList>
    </citation>
    <scope>NUCLEOTIDE SEQUENCE [LARGE SCALE GENOMIC DNA]</scope>
    <source>
        <strain evidence="10 11">DSM 22857</strain>
    </source>
</reference>
<dbReference type="HAMAP" id="MF_00201">
    <property type="entry name" value="RecO"/>
    <property type="match status" value="1"/>
</dbReference>
<evidence type="ECO:0000256" key="1">
    <source>
        <dbReference type="ARBA" id="ARBA00003065"/>
    </source>
</evidence>
<sequence length="243" mass="26060">MSYYRDEAVVLRAQKLGEADRIITLLTRHHGRVRAVAKGVRRTSSRFGARVEPFTVVDAQLHRGRNLDIVTQVEVLAPYGQVLVADYGLYTAGSAMLETAERFTEAEGEAATQQYLLLVGALRTLAAGGHDPALVLDAFLLRSLAVAGYAASFVDCARCGAAGPHRAFAVAHGGAVCPSCRPPGSAAPDPQTMQLLAALLSGDWGAADTSDPRCRREGSGLVAAYLQWHLERGIRSLRHVERV</sequence>
<evidence type="ECO:0000313" key="10">
    <source>
        <dbReference type="EMBL" id="PPK94121.1"/>
    </source>
</evidence>
<dbReference type="NCBIfam" id="TIGR00613">
    <property type="entry name" value="reco"/>
    <property type="match status" value="1"/>
</dbReference>
<evidence type="ECO:0000259" key="9">
    <source>
        <dbReference type="Pfam" id="PF11967"/>
    </source>
</evidence>
<dbReference type="PANTHER" id="PTHR33991">
    <property type="entry name" value="DNA REPAIR PROTEIN RECO"/>
    <property type="match status" value="1"/>
</dbReference>
<evidence type="ECO:0000256" key="2">
    <source>
        <dbReference type="ARBA" id="ARBA00007452"/>
    </source>
</evidence>
<evidence type="ECO:0000256" key="4">
    <source>
        <dbReference type="ARBA" id="ARBA00022763"/>
    </source>
</evidence>
<keyword evidence="4 8" id="KW-0227">DNA damage</keyword>
<dbReference type="InterPro" id="IPR012340">
    <property type="entry name" value="NA-bd_OB-fold"/>
</dbReference>
<evidence type="ECO:0000256" key="7">
    <source>
        <dbReference type="ARBA" id="ARBA00033409"/>
    </source>
</evidence>
<comment type="function">
    <text evidence="1 8">Involved in DNA repair and RecF pathway recombination.</text>
</comment>
<dbReference type="RefSeq" id="WP_104433086.1">
    <property type="nucleotide sequence ID" value="NZ_PTJD01000008.1"/>
</dbReference>
<dbReference type="Gene3D" id="2.40.50.140">
    <property type="entry name" value="Nucleic acid-binding proteins"/>
    <property type="match status" value="1"/>
</dbReference>
<dbReference type="InterPro" id="IPR022572">
    <property type="entry name" value="DNA_rep/recomb_RecO_N"/>
</dbReference>
<gene>
    <name evidence="8" type="primary">recO</name>
    <name evidence="10" type="ORF">CLV92_10819</name>
</gene>
<dbReference type="PANTHER" id="PTHR33991:SF1">
    <property type="entry name" value="DNA REPAIR PROTEIN RECO"/>
    <property type="match status" value="1"/>
</dbReference>
<dbReference type="SUPFAM" id="SSF57863">
    <property type="entry name" value="ArfGap/RecO-like zinc finger"/>
    <property type="match status" value="1"/>
</dbReference>
<dbReference type="EMBL" id="PTJD01000008">
    <property type="protein sequence ID" value="PPK94121.1"/>
    <property type="molecule type" value="Genomic_DNA"/>
</dbReference>
<dbReference type="InterPro" id="IPR003717">
    <property type="entry name" value="RecO"/>
</dbReference>
<dbReference type="GO" id="GO:0006302">
    <property type="term" value="P:double-strand break repair"/>
    <property type="evidence" value="ECO:0007669"/>
    <property type="project" value="TreeGrafter"/>
</dbReference>
<keyword evidence="11" id="KW-1185">Reference proteome</keyword>
<dbReference type="Gene3D" id="1.20.1440.120">
    <property type="entry name" value="Recombination protein O, C-terminal domain"/>
    <property type="match status" value="1"/>
</dbReference>
<dbReference type="SUPFAM" id="SSF50249">
    <property type="entry name" value="Nucleic acid-binding proteins"/>
    <property type="match status" value="1"/>
</dbReference>
<dbReference type="Proteomes" id="UP000239485">
    <property type="component" value="Unassembled WGS sequence"/>
</dbReference>
<dbReference type="Pfam" id="PF11967">
    <property type="entry name" value="RecO_N"/>
    <property type="match status" value="1"/>
</dbReference>